<proteinExistence type="predicted"/>
<gene>
    <name evidence="2" type="ORF">FJR47_02805</name>
</gene>
<keyword evidence="1" id="KW-0472">Membrane</keyword>
<reference evidence="3" key="1">
    <citation type="submission" date="2019-06" db="EMBL/GenBank/DDBJ databases">
        <title>Sulfurimonas gotlandica sp. nov., a chemoautotrophic and psychrotolerant epsilonproteobacterium isolated from a pelagic redoxcline, and an emended description of the genus Sulfurimonas.</title>
        <authorList>
            <person name="Wang S."/>
            <person name="Jiang L."/>
            <person name="Shao Z."/>
        </authorList>
    </citation>
    <scope>NUCLEOTIDE SEQUENCE [LARGE SCALE GENOMIC DNA]</scope>
    <source>
        <strain evidence="3">1-1N</strain>
    </source>
</reference>
<protein>
    <submittedName>
        <fullName evidence="2">Uncharacterized protein</fullName>
    </submittedName>
</protein>
<organism evidence="2 3">
    <name type="scientific">Sulfurimonas xiamenensis</name>
    <dbReference type="NCBI Taxonomy" id="2590021"/>
    <lineage>
        <taxon>Bacteria</taxon>
        <taxon>Pseudomonadati</taxon>
        <taxon>Campylobacterota</taxon>
        <taxon>Epsilonproteobacteria</taxon>
        <taxon>Campylobacterales</taxon>
        <taxon>Sulfurimonadaceae</taxon>
        <taxon>Sulfurimonas</taxon>
    </lineage>
</organism>
<dbReference type="Proteomes" id="UP000326061">
    <property type="component" value="Chromosome"/>
</dbReference>
<sequence>MKKEILERYERADSGEIIIDVSTQKVEDLYSKFDKKSHFLKKDLNQDLVEYIIDCAMEIGEEKFIICFNFESQIEDTSALKLQNSVNRFFLYLQEHERTKMKDMLKKSVTLLFIGAFIATISVFMHQSELMNRSIGYAVMAEGLTVAAWVSLWEALATFLIKWVPYKKKISLYKRIANAKIRFNFNAK</sequence>
<accession>A0AAJ4DM83</accession>
<feature type="transmembrane region" description="Helical" evidence="1">
    <location>
        <begin position="108"/>
        <end position="126"/>
    </location>
</feature>
<dbReference type="RefSeq" id="WP_152298957.1">
    <property type="nucleotide sequence ID" value="NZ_CP041166.1"/>
</dbReference>
<name>A0AAJ4DM83_9BACT</name>
<evidence type="ECO:0000313" key="3">
    <source>
        <dbReference type="Proteomes" id="UP000326061"/>
    </source>
</evidence>
<evidence type="ECO:0000313" key="2">
    <source>
        <dbReference type="EMBL" id="QFR42894.1"/>
    </source>
</evidence>
<keyword evidence="3" id="KW-1185">Reference proteome</keyword>
<dbReference type="KEGG" id="suln:FJR47_02805"/>
<keyword evidence="1" id="KW-0812">Transmembrane</keyword>
<dbReference type="AlphaFoldDB" id="A0AAJ4DM83"/>
<feature type="transmembrane region" description="Helical" evidence="1">
    <location>
        <begin position="146"/>
        <end position="165"/>
    </location>
</feature>
<dbReference type="EMBL" id="CP041166">
    <property type="protein sequence ID" value="QFR42894.1"/>
    <property type="molecule type" value="Genomic_DNA"/>
</dbReference>
<keyword evidence="1" id="KW-1133">Transmembrane helix</keyword>
<evidence type="ECO:0000256" key="1">
    <source>
        <dbReference type="SAM" id="Phobius"/>
    </source>
</evidence>